<dbReference type="EMBL" id="LXQA010212052">
    <property type="protein sequence ID" value="MCI34258.1"/>
    <property type="molecule type" value="Genomic_DNA"/>
</dbReference>
<keyword evidence="2" id="KW-0964">Secreted</keyword>
<sequence>MMIIHMLIEISRSVTAETKEGLFPSWFSRQEKKLLQTNSSIRFNLVVAKDGSGHFKTVQAALDAAAKRKYKT</sequence>
<evidence type="ECO:0000256" key="2">
    <source>
        <dbReference type="ARBA" id="ARBA00022512"/>
    </source>
</evidence>
<evidence type="ECO:0000313" key="4">
    <source>
        <dbReference type="Proteomes" id="UP000265520"/>
    </source>
</evidence>
<dbReference type="Proteomes" id="UP000265520">
    <property type="component" value="Unassembled WGS sequence"/>
</dbReference>
<reference evidence="3 4" key="1">
    <citation type="journal article" date="2018" name="Front. Plant Sci.">
        <title>Red Clover (Trifolium pratense) and Zigzag Clover (T. medium) - A Picture of Genomic Similarities and Differences.</title>
        <authorList>
            <person name="Dluhosova J."/>
            <person name="Istvanek J."/>
            <person name="Nedelnik J."/>
            <person name="Repkova J."/>
        </authorList>
    </citation>
    <scope>NUCLEOTIDE SEQUENCE [LARGE SCALE GENOMIC DNA]</scope>
    <source>
        <strain evidence="4">cv. 10/8</strain>
        <tissue evidence="3">Leaf</tissue>
    </source>
</reference>
<dbReference type="InterPro" id="IPR012334">
    <property type="entry name" value="Pectin_lyas_fold"/>
</dbReference>
<dbReference type="AlphaFoldDB" id="A0A392RC94"/>
<dbReference type="SUPFAM" id="SSF51126">
    <property type="entry name" value="Pectin lyase-like"/>
    <property type="match status" value="1"/>
</dbReference>
<keyword evidence="2" id="KW-0134">Cell wall</keyword>
<organism evidence="3 4">
    <name type="scientific">Trifolium medium</name>
    <dbReference type="NCBI Taxonomy" id="97028"/>
    <lineage>
        <taxon>Eukaryota</taxon>
        <taxon>Viridiplantae</taxon>
        <taxon>Streptophyta</taxon>
        <taxon>Embryophyta</taxon>
        <taxon>Tracheophyta</taxon>
        <taxon>Spermatophyta</taxon>
        <taxon>Magnoliopsida</taxon>
        <taxon>eudicotyledons</taxon>
        <taxon>Gunneridae</taxon>
        <taxon>Pentapetalae</taxon>
        <taxon>rosids</taxon>
        <taxon>fabids</taxon>
        <taxon>Fabales</taxon>
        <taxon>Fabaceae</taxon>
        <taxon>Papilionoideae</taxon>
        <taxon>50 kb inversion clade</taxon>
        <taxon>NPAAA clade</taxon>
        <taxon>Hologalegina</taxon>
        <taxon>IRL clade</taxon>
        <taxon>Trifolieae</taxon>
        <taxon>Trifolium</taxon>
    </lineage>
</organism>
<evidence type="ECO:0000313" key="3">
    <source>
        <dbReference type="EMBL" id="MCI34258.1"/>
    </source>
</evidence>
<dbReference type="Gene3D" id="2.160.20.10">
    <property type="entry name" value="Single-stranded right-handed beta-helix, Pectin lyase-like"/>
    <property type="match status" value="1"/>
</dbReference>
<name>A0A392RC94_9FABA</name>
<protein>
    <submittedName>
        <fullName evidence="3">Putative pectinesterase/pectinesterase inhibitor 33-like</fullName>
    </submittedName>
</protein>
<feature type="non-terminal residue" evidence="3">
    <location>
        <position position="72"/>
    </location>
</feature>
<comment type="subcellular location">
    <subcellularLocation>
        <location evidence="1">Secreted</location>
        <location evidence="1">Cell wall</location>
    </subcellularLocation>
</comment>
<accession>A0A392RC94</accession>
<dbReference type="InterPro" id="IPR011050">
    <property type="entry name" value="Pectin_lyase_fold/virulence"/>
</dbReference>
<keyword evidence="4" id="KW-1185">Reference proteome</keyword>
<evidence type="ECO:0000256" key="1">
    <source>
        <dbReference type="ARBA" id="ARBA00004191"/>
    </source>
</evidence>
<comment type="caution">
    <text evidence="3">The sequence shown here is derived from an EMBL/GenBank/DDBJ whole genome shotgun (WGS) entry which is preliminary data.</text>
</comment>
<proteinExistence type="predicted"/>